<dbReference type="Gene3D" id="3.30.70.330">
    <property type="match status" value="1"/>
</dbReference>
<name>A0ABY7E850_MYAAR</name>
<accession>A0ABY7E850</accession>
<evidence type="ECO:0008006" key="4">
    <source>
        <dbReference type="Google" id="ProtNLM"/>
    </source>
</evidence>
<evidence type="ECO:0000313" key="3">
    <source>
        <dbReference type="Proteomes" id="UP001164746"/>
    </source>
</evidence>
<dbReference type="EMBL" id="CP111016">
    <property type="protein sequence ID" value="WAR06200.1"/>
    <property type="molecule type" value="Genomic_DNA"/>
</dbReference>
<gene>
    <name evidence="2" type="ORF">MAR_021569</name>
</gene>
<evidence type="ECO:0000256" key="1">
    <source>
        <dbReference type="SAM" id="MobiDB-lite"/>
    </source>
</evidence>
<organism evidence="2 3">
    <name type="scientific">Mya arenaria</name>
    <name type="common">Soft-shell clam</name>
    <dbReference type="NCBI Taxonomy" id="6604"/>
    <lineage>
        <taxon>Eukaryota</taxon>
        <taxon>Metazoa</taxon>
        <taxon>Spiralia</taxon>
        <taxon>Lophotrochozoa</taxon>
        <taxon>Mollusca</taxon>
        <taxon>Bivalvia</taxon>
        <taxon>Autobranchia</taxon>
        <taxon>Heteroconchia</taxon>
        <taxon>Euheterodonta</taxon>
        <taxon>Imparidentia</taxon>
        <taxon>Neoheterodontei</taxon>
        <taxon>Myida</taxon>
        <taxon>Myoidea</taxon>
        <taxon>Myidae</taxon>
        <taxon>Mya</taxon>
    </lineage>
</organism>
<reference evidence="2" key="1">
    <citation type="submission" date="2022-11" db="EMBL/GenBank/DDBJ databases">
        <title>Centuries of genome instability and evolution in soft-shell clam transmissible cancer (bioRxiv).</title>
        <authorList>
            <person name="Hart S.F.M."/>
            <person name="Yonemitsu M.A."/>
            <person name="Giersch R.M."/>
            <person name="Beal B.F."/>
            <person name="Arriagada G."/>
            <person name="Davis B.W."/>
            <person name="Ostrander E.A."/>
            <person name="Goff S.P."/>
            <person name="Metzger M.J."/>
        </authorList>
    </citation>
    <scope>NUCLEOTIDE SEQUENCE</scope>
    <source>
        <strain evidence="2">MELC-2E11</strain>
        <tissue evidence="2">Siphon/mantle</tissue>
    </source>
</reference>
<sequence>PTDDKDLKQNTPTNTDESKSPAKVVLLEYRVSNRKFDDEQEEETLNTCRKYGKVEKCLMEHVVNCKKSASEEKKCVRRFTICICSIDSASLT</sequence>
<dbReference type="InterPro" id="IPR012677">
    <property type="entry name" value="Nucleotide-bd_a/b_plait_sf"/>
</dbReference>
<proteinExistence type="predicted"/>
<evidence type="ECO:0000313" key="2">
    <source>
        <dbReference type="EMBL" id="WAR06200.1"/>
    </source>
</evidence>
<feature type="region of interest" description="Disordered" evidence="1">
    <location>
        <begin position="1"/>
        <end position="22"/>
    </location>
</feature>
<feature type="non-terminal residue" evidence="2">
    <location>
        <position position="1"/>
    </location>
</feature>
<dbReference type="Proteomes" id="UP001164746">
    <property type="component" value="Chromosome 5"/>
</dbReference>
<keyword evidence="3" id="KW-1185">Reference proteome</keyword>
<protein>
    <recommendedName>
        <fullName evidence="4">Ubiquinol-cytochrome C reductase hinge domain-containing protein</fullName>
    </recommendedName>
</protein>